<protein>
    <submittedName>
        <fullName evidence="10">Zip homologous protein 2</fullName>
    </submittedName>
</protein>
<evidence type="ECO:0000256" key="7">
    <source>
        <dbReference type="SAM" id="MobiDB-lite"/>
    </source>
</evidence>
<accession>A0ABM3MU94</accession>
<feature type="coiled-coil region" evidence="6">
    <location>
        <begin position="109"/>
        <end position="143"/>
    </location>
</feature>
<proteinExistence type="predicted"/>
<dbReference type="PROSITE" id="PS00518">
    <property type="entry name" value="ZF_RING_1"/>
    <property type="match status" value="1"/>
</dbReference>
<evidence type="ECO:0000256" key="6">
    <source>
        <dbReference type="SAM" id="Coils"/>
    </source>
</evidence>
<evidence type="ECO:0000256" key="1">
    <source>
        <dbReference type="ARBA" id="ARBA00022723"/>
    </source>
</evidence>
<dbReference type="Pfam" id="PF14634">
    <property type="entry name" value="zf-RING_5"/>
    <property type="match status" value="1"/>
</dbReference>
<keyword evidence="9" id="KW-1185">Reference proteome</keyword>
<keyword evidence="6" id="KW-0175">Coiled coil</keyword>
<keyword evidence="4" id="KW-0469">Meiosis</keyword>
<reference evidence="10" key="1">
    <citation type="submission" date="2025-08" db="UniProtKB">
        <authorList>
            <consortium name="RefSeq"/>
        </authorList>
    </citation>
    <scope>IDENTIFICATION</scope>
    <source>
        <tissue evidence="10">Whole larvae</tissue>
    </source>
</reference>
<dbReference type="RefSeq" id="XP_052754785.1">
    <property type="nucleotide sequence ID" value="XM_052898825.1"/>
</dbReference>
<gene>
    <name evidence="10" type="primary">LOC113509790</name>
</gene>
<dbReference type="Gene3D" id="3.30.40.10">
    <property type="entry name" value="Zinc/RING finger domain, C3HC4 (zinc finger)"/>
    <property type="match status" value="1"/>
</dbReference>
<dbReference type="InterPro" id="IPR001841">
    <property type="entry name" value="Znf_RING"/>
</dbReference>
<organism evidence="9 10">
    <name type="scientific">Galleria mellonella</name>
    <name type="common">Greater wax moth</name>
    <dbReference type="NCBI Taxonomy" id="7137"/>
    <lineage>
        <taxon>Eukaryota</taxon>
        <taxon>Metazoa</taxon>
        <taxon>Ecdysozoa</taxon>
        <taxon>Arthropoda</taxon>
        <taxon>Hexapoda</taxon>
        <taxon>Insecta</taxon>
        <taxon>Pterygota</taxon>
        <taxon>Neoptera</taxon>
        <taxon>Endopterygota</taxon>
        <taxon>Lepidoptera</taxon>
        <taxon>Glossata</taxon>
        <taxon>Ditrysia</taxon>
        <taxon>Pyraloidea</taxon>
        <taxon>Pyralidae</taxon>
        <taxon>Galleriinae</taxon>
        <taxon>Galleria</taxon>
    </lineage>
</organism>
<feature type="domain" description="RING-type" evidence="8">
    <location>
        <begin position="6"/>
        <end position="47"/>
    </location>
</feature>
<dbReference type="PANTHER" id="PTHR22663:SF17">
    <property type="entry name" value="RING FINGER PROTEIN NARYA-RELATED"/>
    <property type="match status" value="1"/>
</dbReference>
<sequence length="274" mass="31383">MDWIHCNNCFTQLEPGITLNLTSCGHMFCSNCLENGVKQNTTCLVCRVPCSTMKLVPDMKPEIQDYFTEPEEIIKKCCEVLQFQKQHRRRLLSYLFQSTKKFYTARNELKRMTELCQKQHKQIKEHQRMIKHLECQIANQSKQASPFNIPISPSSNISPSFIQTTPTYKRTAKSTPYNVNQPYQSNLVTPLRITKQRNSNFSSQSQKSNTSNKISSTVFTPPTPESAGCFLSQCSNESGYHSNSPPSVSPSFLYCNGFSRNCCLNKKRMKIMKA</sequence>
<evidence type="ECO:0000256" key="4">
    <source>
        <dbReference type="ARBA" id="ARBA00023254"/>
    </source>
</evidence>
<dbReference type="InterPro" id="IPR017907">
    <property type="entry name" value="Znf_RING_CS"/>
</dbReference>
<evidence type="ECO:0000256" key="3">
    <source>
        <dbReference type="ARBA" id="ARBA00022833"/>
    </source>
</evidence>
<dbReference type="PANTHER" id="PTHR22663">
    <property type="entry name" value="RING FINGER PROTEIN NARYA-RELATED"/>
    <property type="match status" value="1"/>
</dbReference>
<keyword evidence="3" id="KW-0862">Zinc</keyword>
<dbReference type="SUPFAM" id="SSF57850">
    <property type="entry name" value="RING/U-box"/>
    <property type="match status" value="1"/>
</dbReference>
<keyword evidence="2 5" id="KW-0863">Zinc-finger</keyword>
<evidence type="ECO:0000256" key="2">
    <source>
        <dbReference type="ARBA" id="ARBA00022771"/>
    </source>
</evidence>
<evidence type="ECO:0000256" key="5">
    <source>
        <dbReference type="PROSITE-ProRule" id="PRU00175"/>
    </source>
</evidence>
<feature type="compositionally biased region" description="Low complexity" evidence="7">
    <location>
        <begin position="198"/>
        <end position="216"/>
    </location>
</feature>
<feature type="region of interest" description="Disordered" evidence="7">
    <location>
        <begin position="198"/>
        <end position="218"/>
    </location>
</feature>
<evidence type="ECO:0000259" key="8">
    <source>
        <dbReference type="PROSITE" id="PS50089"/>
    </source>
</evidence>
<dbReference type="InterPro" id="IPR013083">
    <property type="entry name" value="Znf_RING/FYVE/PHD"/>
</dbReference>
<evidence type="ECO:0000313" key="9">
    <source>
        <dbReference type="Proteomes" id="UP001652740"/>
    </source>
</evidence>
<dbReference type="Proteomes" id="UP001652740">
    <property type="component" value="Unplaced"/>
</dbReference>
<dbReference type="GeneID" id="113509790"/>
<keyword evidence="1" id="KW-0479">Metal-binding</keyword>
<evidence type="ECO:0000313" key="10">
    <source>
        <dbReference type="RefSeq" id="XP_052754785.1"/>
    </source>
</evidence>
<dbReference type="InterPro" id="IPR042123">
    <property type="entry name" value="Zip3/RNF212-like"/>
</dbReference>
<dbReference type="PROSITE" id="PS50089">
    <property type="entry name" value="ZF_RING_2"/>
    <property type="match status" value="1"/>
</dbReference>
<name>A0ABM3MU94_GALME</name>